<dbReference type="SUPFAM" id="SSF53850">
    <property type="entry name" value="Periplasmic binding protein-like II"/>
    <property type="match status" value="1"/>
</dbReference>
<dbReference type="SUPFAM" id="SSF46785">
    <property type="entry name" value="Winged helix' DNA-binding domain"/>
    <property type="match status" value="1"/>
</dbReference>
<dbReference type="InterPro" id="IPR036388">
    <property type="entry name" value="WH-like_DNA-bd_sf"/>
</dbReference>
<dbReference type="InterPro" id="IPR050389">
    <property type="entry name" value="LysR-type_TF"/>
</dbReference>
<dbReference type="AlphaFoldDB" id="A0A0P1GXV5"/>
<dbReference type="Gene3D" id="1.10.10.10">
    <property type="entry name" value="Winged helix-like DNA-binding domain superfamily/Winged helix DNA-binding domain"/>
    <property type="match status" value="1"/>
</dbReference>
<dbReference type="Gene3D" id="3.40.190.10">
    <property type="entry name" value="Periplasmic binding protein-like II"/>
    <property type="match status" value="2"/>
</dbReference>
<accession>A0A0P1GXV5</accession>
<evidence type="ECO:0000256" key="1">
    <source>
        <dbReference type="ARBA" id="ARBA00009437"/>
    </source>
</evidence>
<dbReference type="InterPro" id="IPR036390">
    <property type="entry name" value="WH_DNA-bd_sf"/>
</dbReference>
<dbReference type="GO" id="GO:0003677">
    <property type="term" value="F:DNA binding"/>
    <property type="evidence" value="ECO:0007669"/>
    <property type="project" value="UniProtKB-KW"/>
</dbReference>
<dbReference type="InterPro" id="IPR037402">
    <property type="entry name" value="YidZ_PBP2"/>
</dbReference>
<reference evidence="6 7" key="1">
    <citation type="submission" date="2015-09" db="EMBL/GenBank/DDBJ databases">
        <authorList>
            <consortium name="Swine Surveillance"/>
        </authorList>
    </citation>
    <scope>NUCLEOTIDE SEQUENCE [LARGE SCALE GENOMIC DNA]</scope>
    <source>
        <strain evidence="6 7">CECT 7648</strain>
    </source>
</reference>
<comment type="similarity">
    <text evidence="1">Belongs to the LysR transcriptional regulatory family.</text>
</comment>
<dbReference type="OrthoDB" id="9774011at2"/>
<keyword evidence="2" id="KW-0805">Transcription regulation</keyword>
<name>A0A0P1GXV5_9RHOB</name>
<dbReference type="InterPro" id="IPR000847">
    <property type="entry name" value="LysR_HTH_N"/>
</dbReference>
<dbReference type="RefSeq" id="WP_058248486.1">
    <property type="nucleotide sequence ID" value="NZ_CYSE01000005.1"/>
</dbReference>
<organism evidence="6 7">
    <name type="scientific">Tropicibacter naphthalenivorans</name>
    <dbReference type="NCBI Taxonomy" id="441103"/>
    <lineage>
        <taxon>Bacteria</taxon>
        <taxon>Pseudomonadati</taxon>
        <taxon>Pseudomonadota</taxon>
        <taxon>Alphaproteobacteria</taxon>
        <taxon>Rhodobacterales</taxon>
        <taxon>Roseobacteraceae</taxon>
        <taxon>Tropicibacter</taxon>
    </lineage>
</organism>
<dbReference type="EMBL" id="CYSE01000005">
    <property type="protein sequence ID" value="CUH80501.1"/>
    <property type="molecule type" value="Genomic_DNA"/>
</dbReference>
<evidence type="ECO:0000313" key="6">
    <source>
        <dbReference type="EMBL" id="CUH80501.1"/>
    </source>
</evidence>
<dbReference type="GO" id="GO:0003700">
    <property type="term" value="F:DNA-binding transcription factor activity"/>
    <property type="evidence" value="ECO:0007669"/>
    <property type="project" value="InterPro"/>
</dbReference>
<keyword evidence="4" id="KW-0804">Transcription</keyword>
<dbReference type="Proteomes" id="UP000054935">
    <property type="component" value="Unassembled WGS sequence"/>
</dbReference>
<sequence length="302" mass="33544">MPPLPLNLDFAALRTLKLVYDLRSFTAAAAQLEVNQSAVSYTIDKLRKAFDDPLFYRQSGRVMPTQRCDQLAAQATEMLDAFVQMAMPDAFDPATAEATVTIASNYYERQIILPSVIRALRAEAPGLRLHLVTATNKGPNLLKTGKADLLMGPITPTEGEFFCQTLLSDEYSCVVAPDARYCADSFDLAAYLACTHVTVTYGYEWRSRYLRELSDAGHTLNTVVEVPSPAGLGLVIEETDLVATVPTRLAVGLEGRLKRLPCPVPAPFDISLVWTTRLHHSPMHAWIRQKIFKLVRSDPFLR</sequence>
<dbReference type="CDD" id="cd08417">
    <property type="entry name" value="PBP2_Nitroaromatics_like"/>
    <property type="match status" value="1"/>
</dbReference>
<dbReference type="PROSITE" id="PS50931">
    <property type="entry name" value="HTH_LYSR"/>
    <property type="match status" value="1"/>
</dbReference>
<protein>
    <recommendedName>
        <fullName evidence="5">HTH lysR-type domain-containing protein</fullName>
    </recommendedName>
</protein>
<feature type="domain" description="HTH lysR-type" evidence="5">
    <location>
        <begin position="8"/>
        <end position="65"/>
    </location>
</feature>
<gene>
    <name evidence="6" type="primary">syrM1</name>
    <name evidence="6" type="ORF">TRN7648_03017</name>
</gene>
<evidence type="ECO:0000259" key="5">
    <source>
        <dbReference type="PROSITE" id="PS50931"/>
    </source>
</evidence>
<evidence type="ECO:0000256" key="3">
    <source>
        <dbReference type="ARBA" id="ARBA00023125"/>
    </source>
</evidence>
<dbReference type="PANTHER" id="PTHR30118">
    <property type="entry name" value="HTH-TYPE TRANSCRIPTIONAL REGULATOR LEUO-RELATED"/>
    <property type="match status" value="1"/>
</dbReference>
<evidence type="ECO:0000313" key="7">
    <source>
        <dbReference type="Proteomes" id="UP000054935"/>
    </source>
</evidence>
<dbReference type="InterPro" id="IPR005119">
    <property type="entry name" value="LysR_subst-bd"/>
</dbReference>
<evidence type="ECO:0000256" key="4">
    <source>
        <dbReference type="ARBA" id="ARBA00023163"/>
    </source>
</evidence>
<evidence type="ECO:0000256" key="2">
    <source>
        <dbReference type="ARBA" id="ARBA00023015"/>
    </source>
</evidence>
<proteinExistence type="inferred from homology"/>
<dbReference type="PRINTS" id="PR00039">
    <property type="entry name" value="HTHLYSR"/>
</dbReference>
<keyword evidence="3" id="KW-0238">DNA-binding</keyword>
<dbReference type="Pfam" id="PF03466">
    <property type="entry name" value="LysR_substrate"/>
    <property type="match status" value="1"/>
</dbReference>
<dbReference type="Pfam" id="PF00126">
    <property type="entry name" value="HTH_1"/>
    <property type="match status" value="1"/>
</dbReference>
<dbReference type="PANTHER" id="PTHR30118:SF6">
    <property type="entry name" value="HTH-TYPE TRANSCRIPTIONAL REGULATOR LEUO"/>
    <property type="match status" value="1"/>
</dbReference>
<keyword evidence="7" id="KW-1185">Reference proteome</keyword>